<evidence type="ECO:0000313" key="3">
    <source>
        <dbReference type="Proteomes" id="UP000238430"/>
    </source>
</evidence>
<keyword evidence="1" id="KW-0472">Membrane</keyword>
<evidence type="ECO:0000313" key="2">
    <source>
        <dbReference type="EMBL" id="PSG87938.1"/>
    </source>
</evidence>
<proteinExistence type="predicted"/>
<keyword evidence="1" id="KW-1133">Transmembrane helix</keyword>
<feature type="transmembrane region" description="Helical" evidence="1">
    <location>
        <begin position="38"/>
        <end position="58"/>
    </location>
</feature>
<dbReference type="RefSeq" id="WP_027881085.1">
    <property type="nucleotide sequence ID" value="NZ_JACHWV010000004.1"/>
</dbReference>
<reference evidence="2 3" key="1">
    <citation type="submission" date="2018-03" db="EMBL/GenBank/DDBJ databases">
        <title>Mesoflavibacter sp. HG37 and Mesoflavibacter sp. HG96 sp.nov., two marine bacteria isolated from seawater of Western Pacific Ocean.</title>
        <authorList>
            <person name="Cheng H."/>
            <person name="Wu Y.-H."/>
            <person name="Guo L.-L."/>
            <person name="Xu X.-W."/>
        </authorList>
    </citation>
    <scope>NUCLEOTIDE SEQUENCE [LARGE SCALE GENOMIC DNA]</scope>
    <source>
        <strain evidence="2 3">KCTC 42117</strain>
    </source>
</reference>
<comment type="caution">
    <text evidence="2">The sequence shown here is derived from an EMBL/GenBank/DDBJ whole genome shotgun (WGS) entry which is preliminary data.</text>
</comment>
<name>A0A2T1N7V9_9FLAO</name>
<feature type="transmembrane region" description="Helical" evidence="1">
    <location>
        <begin position="5"/>
        <end position="26"/>
    </location>
</feature>
<dbReference type="OrthoDB" id="1449169at2"/>
<keyword evidence="3" id="KW-1185">Reference proteome</keyword>
<protein>
    <submittedName>
        <fullName evidence="2">Uncharacterized protein</fullName>
    </submittedName>
</protein>
<organism evidence="2 3">
    <name type="scientific">Mesoflavibacter zeaxanthinifaciens subsp. sabulilitoris</name>
    <dbReference type="NCBI Taxonomy" id="1520893"/>
    <lineage>
        <taxon>Bacteria</taxon>
        <taxon>Pseudomonadati</taxon>
        <taxon>Bacteroidota</taxon>
        <taxon>Flavobacteriia</taxon>
        <taxon>Flavobacteriales</taxon>
        <taxon>Flavobacteriaceae</taxon>
        <taxon>Mesoflavibacter</taxon>
    </lineage>
</organism>
<accession>A0A2T1N7V9</accession>
<gene>
    <name evidence="2" type="ORF">C7H61_12060</name>
</gene>
<keyword evidence="1" id="KW-0812">Transmembrane</keyword>
<dbReference type="Proteomes" id="UP000238430">
    <property type="component" value="Unassembled WGS sequence"/>
</dbReference>
<dbReference type="AlphaFoldDB" id="A0A2T1N7V9"/>
<dbReference type="EMBL" id="PXOT01000025">
    <property type="protein sequence ID" value="PSG87938.1"/>
    <property type="molecule type" value="Genomic_DNA"/>
</dbReference>
<sequence length="64" mass="7498">MKRKILEFIVAFLFNGIIFSLIHLVIDNDYTLNELVKMGVFFGVAMGLFHILILPYIVKRKNRN</sequence>
<evidence type="ECO:0000256" key="1">
    <source>
        <dbReference type="SAM" id="Phobius"/>
    </source>
</evidence>